<dbReference type="Proteomes" id="UP000520156">
    <property type="component" value="Unassembled WGS sequence"/>
</dbReference>
<keyword evidence="3" id="KW-1185">Reference proteome</keyword>
<proteinExistence type="predicted"/>
<sequence length="365" mass="39698">MGDGEGQEPGAPAAISLETRDPREGIAWQAEHCRRNGSPLTGRIVAAMLPLLDGPTAVGRRMALWPGRVLEAAMPLRLAGGLHWLHLSGAEPILAPVYRGEVTDQPAIDAIVGEAVARRDAQLLGWFDGPPQTNEAGRSGALMGGLLWLADRFGPGFELLEIGASAGANTMIERYAYDLGGVRCGPAGAAVLIRPDWQGPPPPQAEVRIAAIAGCDSAPIDLADPQAALRLKSYVWADMTDRLERLDAVIRLARACPPWVFRADAADWVEHQFSRPQTAGLTRVLYHSIVWQYLPAEARQRITAALELAGSRADAERPLAWLTLETNRSTFRHELRVRTWPGDGQEVLLGEAHAHGQWVRWFEGL</sequence>
<dbReference type="AlphaFoldDB" id="A0A7X1FAW9"/>
<evidence type="ECO:0000313" key="2">
    <source>
        <dbReference type="EMBL" id="MBC2653622.1"/>
    </source>
</evidence>
<dbReference type="PIRSF" id="PIRSF012608">
    <property type="entry name" value="UCP012608"/>
    <property type="match status" value="1"/>
</dbReference>
<comment type="caution">
    <text evidence="2">The sequence shown here is derived from an EMBL/GenBank/DDBJ whole genome shotgun (WGS) entry which is preliminary data.</text>
</comment>
<protein>
    <submittedName>
        <fullName evidence="2">DUF2332 domain-containing protein</fullName>
    </submittedName>
</protein>
<feature type="region of interest" description="Disordered" evidence="1">
    <location>
        <begin position="1"/>
        <end position="20"/>
    </location>
</feature>
<dbReference type="InterPro" id="IPR011200">
    <property type="entry name" value="UCP012608"/>
</dbReference>
<evidence type="ECO:0000313" key="3">
    <source>
        <dbReference type="Proteomes" id="UP000520156"/>
    </source>
</evidence>
<dbReference type="EMBL" id="JACLAU010000062">
    <property type="protein sequence ID" value="MBC2653622.1"/>
    <property type="molecule type" value="Genomic_DNA"/>
</dbReference>
<dbReference type="Pfam" id="PF10094">
    <property type="entry name" value="DUF2332"/>
    <property type="match status" value="1"/>
</dbReference>
<gene>
    <name evidence="2" type="ORF">H7F49_18230</name>
</gene>
<organism evidence="2 3">
    <name type="scientific">Novosphingobium aerophilum</name>
    <dbReference type="NCBI Taxonomy" id="2839843"/>
    <lineage>
        <taxon>Bacteria</taxon>
        <taxon>Pseudomonadati</taxon>
        <taxon>Pseudomonadota</taxon>
        <taxon>Alphaproteobacteria</taxon>
        <taxon>Sphingomonadales</taxon>
        <taxon>Sphingomonadaceae</taxon>
        <taxon>Novosphingobium</taxon>
    </lineage>
</organism>
<name>A0A7X1FAW9_9SPHN</name>
<evidence type="ECO:0000256" key="1">
    <source>
        <dbReference type="SAM" id="MobiDB-lite"/>
    </source>
</evidence>
<reference evidence="2 3" key="1">
    <citation type="submission" date="2020-08" db="EMBL/GenBank/DDBJ databases">
        <title>The genome sequence of Novosphingobium flavum 4Y4.</title>
        <authorList>
            <person name="Liu Y."/>
        </authorList>
    </citation>
    <scope>NUCLEOTIDE SEQUENCE [LARGE SCALE GENOMIC DNA]</scope>
    <source>
        <strain evidence="2 3">4Y4</strain>
    </source>
</reference>
<accession>A0A7X1FAW9</accession>